<dbReference type="RefSeq" id="WP_039891681.1">
    <property type="nucleotide sequence ID" value="NZ_BQNJ01000001.1"/>
</dbReference>
<dbReference type="PIRSF" id="PIRSF016661">
    <property type="entry name" value="BioY"/>
    <property type="match status" value="1"/>
</dbReference>
<proteinExistence type="inferred from homology"/>
<dbReference type="Pfam" id="PF02632">
    <property type="entry name" value="BioY"/>
    <property type="match status" value="1"/>
</dbReference>
<keyword evidence="2" id="KW-0813">Transport</keyword>
<gene>
    <name evidence="4" type="ORF">CE91St55_41190</name>
    <name evidence="5" type="ORF">GNE07_25355</name>
</gene>
<sequence>MNSSHTTRTAVPSRRISTRDLAFAGMIAAILAIISQISVPMPTGVPITIQVFGITLIGVAFGWRLGLYGSLVYILLGAVGLPIFANFRGGFSVLVDLTGGYIWSWPVMAVLCGLQIKSENKKLETASIFLFSFIGLAINETAGGLQWAALAGDMSVWGVFVYSMTAFIPKDIVLTILAVIFGIQIRKTLNRAGITR</sequence>
<dbReference type="InterPro" id="IPR003784">
    <property type="entry name" value="BioY"/>
</dbReference>
<dbReference type="GO" id="GO:0005886">
    <property type="term" value="C:plasma membrane"/>
    <property type="evidence" value="ECO:0007669"/>
    <property type="project" value="UniProtKB-SubCell"/>
</dbReference>
<feature type="transmembrane region" description="Helical" evidence="3">
    <location>
        <begin position="70"/>
        <end position="87"/>
    </location>
</feature>
<keyword evidence="2 3" id="KW-0472">Membrane</keyword>
<feature type="transmembrane region" description="Helical" evidence="3">
    <location>
        <begin position="128"/>
        <end position="150"/>
    </location>
</feature>
<keyword evidence="3" id="KW-1133">Transmembrane helix</keyword>
<feature type="transmembrane region" description="Helical" evidence="3">
    <location>
        <begin position="45"/>
        <end position="63"/>
    </location>
</feature>
<accession>A0A174SV02</accession>
<keyword evidence="2" id="KW-1003">Cell membrane</keyword>
<organism evidence="5 6">
    <name type="scientific">Hungatella hathewayi</name>
    <dbReference type="NCBI Taxonomy" id="154046"/>
    <lineage>
        <taxon>Bacteria</taxon>
        <taxon>Bacillati</taxon>
        <taxon>Bacillota</taxon>
        <taxon>Clostridia</taxon>
        <taxon>Lachnospirales</taxon>
        <taxon>Lachnospiraceae</taxon>
        <taxon>Hungatella</taxon>
    </lineage>
</organism>
<feature type="transmembrane region" description="Helical" evidence="3">
    <location>
        <begin position="99"/>
        <end position="116"/>
    </location>
</feature>
<dbReference type="GO" id="GO:0015225">
    <property type="term" value="F:biotin transmembrane transporter activity"/>
    <property type="evidence" value="ECO:0007669"/>
    <property type="project" value="UniProtKB-UniRule"/>
</dbReference>
<dbReference type="EMBL" id="WNME01000025">
    <property type="protein sequence ID" value="MUB66352.1"/>
    <property type="molecule type" value="Genomic_DNA"/>
</dbReference>
<evidence type="ECO:0000313" key="5">
    <source>
        <dbReference type="EMBL" id="MUB66352.1"/>
    </source>
</evidence>
<dbReference type="PANTHER" id="PTHR34295:SF1">
    <property type="entry name" value="BIOTIN TRANSPORTER BIOY"/>
    <property type="match status" value="1"/>
</dbReference>
<evidence type="ECO:0000256" key="2">
    <source>
        <dbReference type="PIRNR" id="PIRNR016661"/>
    </source>
</evidence>
<comment type="caution">
    <text evidence="5">The sequence shown here is derived from an EMBL/GenBank/DDBJ whole genome shotgun (WGS) entry which is preliminary data.</text>
</comment>
<evidence type="ECO:0000256" key="3">
    <source>
        <dbReference type="SAM" id="Phobius"/>
    </source>
</evidence>
<keyword evidence="3" id="KW-0812">Transmembrane</keyword>
<dbReference type="GeneID" id="93153031"/>
<evidence type="ECO:0000313" key="6">
    <source>
        <dbReference type="Proteomes" id="UP000434223"/>
    </source>
</evidence>
<feature type="transmembrane region" description="Helical" evidence="3">
    <location>
        <begin position="156"/>
        <end position="181"/>
    </location>
</feature>
<dbReference type="Proteomes" id="UP000434223">
    <property type="component" value="Unassembled WGS sequence"/>
</dbReference>
<evidence type="ECO:0000256" key="1">
    <source>
        <dbReference type="ARBA" id="ARBA00010692"/>
    </source>
</evidence>
<evidence type="ECO:0000313" key="4">
    <source>
        <dbReference type="EMBL" id="GKH02138.1"/>
    </source>
</evidence>
<dbReference type="AlphaFoldDB" id="A0A174SV02"/>
<dbReference type="Proteomes" id="UP001055091">
    <property type="component" value="Unassembled WGS sequence"/>
</dbReference>
<reference evidence="4" key="2">
    <citation type="submission" date="2022-01" db="EMBL/GenBank/DDBJ databases">
        <title>Novel bile acid biosynthetic pathways are enriched in the microbiome of centenarians.</title>
        <authorList>
            <person name="Sato Y."/>
            <person name="Atarashi K."/>
            <person name="Plichta R.D."/>
            <person name="Arai Y."/>
            <person name="Sasajima S."/>
            <person name="Kearney M.S."/>
            <person name="Suda W."/>
            <person name="Takeshita K."/>
            <person name="Sasaki T."/>
            <person name="Okamoto S."/>
            <person name="Skelly N.A."/>
            <person name="Okamura Y."/>
            <person name="Vlamakis H."/>
            <person name="Li Y."/>
            <person name="Tanoue T."/>
            <person name="Takei H."/>
            <person name="Nittono H."/>
            <person name="Narushima S."/>
            <person name="Irie J."/>
            <person name="Itoh H."/>
            <person name="Moriya K."/>
            <person name="Sugiura Y."/>
            <person name="Suematsu M."/>
            <person name="Moritoki N."/>
            <person name="Shibata S."/>
            <person name="Littman R.D."/>
            <person name="Fischbach A.M."/>
            <person name="Uwamino Y."/>
            <person name="Inoue T."/>
            <person name="Honda A."/>
            <person name="Hattori M."/>
            <person name="Murai T."/>
            <person name="Xavier J.R."/>
            <person name="Hirose N."/>
            <person name="Honda K."/>
        </authorList>
    </citation>
    <scope>NUCLEOTIDE SEQUENCE</scope>
    <source>
        <strain evidence="4">CE91-St55</strain>
    </source>
</reference>
<dbReference type="Gene3D" id="1.10.1760.20">
    <property type="match status" value="1"/>
</dbReference>
<dbReference type="OrthoDB" id="9803495at2"/>
<protein>
    <recommendedName>
        <fullName evidence="2">Biotin transporter</fullName>
    </recommendedName>
</protein>
<feature type="transmembrane region" description="Helical" evidence="3">
    <location>
        <begin position="21"/>
        <end position="39"/>
    </location>
</feature>
<dbReference type="PANTHER" id="PTHR34295">
    <property type="entry name" value="BIOTIN TRANSPORTER BIOY"/>
    <property type="match status" value="1"/>
</dbReference>
<name>A0A174SV02_9FIRM</name>
<comment type="subcellular location">
    <subcellularLocation>
        <location evidence="2">Cell membrane</location>
        <topology evidence="2">Multi-pass membrane protein</topology>
    </subcellularLocation>
</comment>
<dbReference type="EMBL" id="BQNJ01000001">
    <property type="protein sequence ID" value="GKH02138.1"/>
    <property type="molecule type" value="Genomic_DNA"/>
</dbReference>
<comment type="similarity">
    <text evidence="1 2">Belongs to the BioY family.</text>
</comment>
<reference evidence="5 6" key="1">
    <citation type="submission" date="2019-09" db="EMBL/GenBank/DDBJ databases">
        <title>Draft genome sequencing of Hungatella hathewayi 123Y-2.</title>
        <authorList>
            <person name="Lv Q."/>
            <person name="Li S."/>
        </authorList>
    </citation>
    <scope>NUCLEOTIDE SEQUENCE [LARGE SCALE GENOMIC DNA]</scope>
    <source>
        <strain evidence="5 6">123Y-2</strain>
    </source>
</reference>